<gene>
    <name evidence="2" type="ORF">R3P38DRAFT_2771930</name>
</gene>
<dbReference type="Proteomes" id="UP001362999">
    <property type="component" value="Unassembled WGS sequence"/>
</dbReference>
<accession>A0AAW0C5S9</accession>
<evidence type="ECO:0000313" key="3">
    <source>
        <dbReference type="Proteomes" id="UP001362999"/>
    </source>
</evidence>
<sequence>MGRLQKGSSRKQKTQRKDASEAGVAARSKAQKENLVPPSPTTRTLNEHKRRTAAAEAESARLKRENINLKQDQKNSERREKRHKKKIADLKKKIKVAKKELEEAIAHD</sequence>
<dbReference type="EMBL" id="JAWWNJ010000020">
    <property type="protein sequence ID" value="KAK7034869.1"/>
    <property type="molecule type" value="Genomic_DNA"/>
</dbReference>
<evidence type="ECO:0000256" key="1">
    <source>
        <dbReference type="SAM" id="MobiDB-lite"/>
    </source>
</evidence>
<name>A0AAW0C5S9_9AGAR</name>
<dbReference type="AlphaFoldDB" id="A0AAW0C5S9"/>
<feature type="region of interest" description="Disordered" evidence="1">
    <location>
        <begin position="1"/>
        <end position="88"/>
    </location>
</feature>
<comment type="caution">
    <text evidence="2">The sequence shown here is derived from an EMBL/GenBank/DDBJ whole genome shotgun (WGS) entry which is preliminary data.</text>
</comment>
<reference evidence="2 3" key="1">
    <citation type="journal article" date="2024" name="J Genomics">
        <title>Draft genome sequencing and assembly of Favolaschia claudopus CIRM-BRFM 2984 isolated from oak limbs.</title>
        <authorList>
            <person name="Navarro D."/>
            <person name="Drula E."/>
            <person name="Chaduli D."/>
            <person name="Cazenave R."/>
            <person name="Ahrendt S."/>
            <person name="Wang J."/>
            <person name="Lipzen A."/>
            <person name="Daum C."/>
            <person name="Barry K."/>
            <person name="Grigoriev I.V."/>
            <person name="Favel A."/>
            <person name="Rosso M.N."/>
            <person name="Martin F."/>
        </authorList>
    </citation>
    <scope>NUCLEOTIDE SEQUENCE [LARGE SCALE GENOMIC DNA]</scope>
    <source>
        <strain evidence="2 3">CIRM-BRFM 2984</strain>
    </source>
</reference>
<keyword evidence="3" id="KW-1185">Reference proteome</keyword>
<protein>
    <submittedName>
        <fullName evidence="2">Uncharacterized protein</fullName>
    </submittedName>
</protein>
<feature type="compositionally biased region" description="Basic and acidic residues" evidence="1">
    <location>
        <begin position="58"/>
        <end position="79"/>
    </location>
</feature>
<proteinExistence type="predicted"/>
<organism evidence="2 3">
    <name type="scientific">Favolaschia claudopus</name>
    <dbReference type="NCBI Taxonomy" id="2862362"/>
    <lineage>
        <taxon>Eukaryota</taxon>
        <taxon>Fungi</taxon>
        <taxon>Dikarya</taxon>
        <taxon>Basidiomycota</taxon>
        <taxon>Agaricomycotina</taxon>
        <taxon>Agaricomycetes</taxon>
        <taxon>Agaricomycetidae</taxon>
        <taxon>Agaricales</taxon>
        <taxon>Marasmiineae</taxon>
        <taxon>Mycenaceae</taxon>
        <taxon>Favolaschia</taxon>
    </lineage>
</organism>
<evidence type="ECO:0000313" key="2">
    <source>
        <dbReference type="EMBL" id="KAK7034869.1"/>
    </source>
</evidence>